<dbReference type="EMBL" id="JAGFBR010000014">
    <property type="protein sequence ID" value="KAH0455202.1"/>
    <property type="molecule type" value="Genomic_DNA"/>
</dbReference>
<proteinExistence type="predicted"/>
<accession>A0AAV7GG56</accession>
<name>A0AAV7GG56_DENCH</name>
<evidence type="ECO:0000313" key="2">
    <source>
        <dbReference type="Proteomes" id="UP000775213"/>
    </source>
</evidence>
<gene>
    <name evidence="1" type="ORF">IEQ34_015234</name>
</gene>
<keyword evidence="2" id="KW-1185">Reference proteome</keyword>
<dbReference type="AlphaFoldDB" id="A0AAV7GG56"/>
<dbReference type="Proteomes" id="UP000775213">
    <property type="component" value="Unassembled WGS sequence"/>
</dbReference>
<reference evidence="1 2" key="1">
    <citation type="journal article" date="2021" name="Hortic Res">
        <title>Chromosome-scale assembly of the Dendrobium chrysotoxum genome enhances the understanding of orchid evolution.</title>
        <authorList>
            <person name="Zhang Y."/>
            <person name="Zhang G.Q."/>
            <person name="Zhang D."/>
            <person name="Liu X.D."/>
            <person name="Xu X.Y."/>
            <person name="Sun W.H."/>
            <person name="Yu X."/>
            <person name="Zhu X."/>
            <person name="Wang Z.W."/>
            <person name="Zhao X."/>
            <person name="Zhong W.Y."/>
            <person name="Chen H."/>
            <person name="Yin W.L."/>
            <person name="Huang T."/>
            <person name="Niu S.C."/>
            <person name="Liu Z.J."/>
        </authorList>
    </citation>
    <scope>NUCLEOTIDE SEQUENCE [LARGE SCALE GENOMIC DNA]</scope>
    <source>
        <strain evidence="1">Lindl</strain>
    </source>
</reference>
<protein>
    <submittedName>
        <fullName evidence="1">Uncharacterized protein</fullName>
    </submittedName>
</protein>
<comment type="caution">
    <text evidence="1">The sequence shown here is derived from an EMBL/GenBank/DDBJ whole genome shotgun (WGS) entry which is preliminary data.</text>
</comment>
<sequence length="77" mass="8777">MAGFSTNGENCSFGAPERDIEMEQLRILSKQNEPIDPSIWKDDKRMKEEIIAWAKAVVAISAVPFFQEILQNYNTQS</sequence>
<organism evidence="1 2">
    <name type="scientific">Dendrobium chrysotoxum</name>
    <name type="common">Orchid</name>
    <dbReference type="NCBI Taxonomy" id="161865"/>
    <lineage>
        <taxon>Eukaryota</taxon>
        <taxon>Viridiplantae</taxon>
        <taxon>Streptophyta</taxon>
        <taxon>Embryophyta</taxon>
        <taxon>Tracheophyta</taxon>
        <taxon>Spermatophyta</taxon>
        <taxon>Magnoliopsida</taxon>
        <taxon>Liliopsida</taxon>
        <taxon>Asparagales</taxon>
        <taxon>Orchidaceae</taxon>
        <taxon>Epidendroideae</taxon>
        <taxon>Malaxideae</taxon>
        <taxon>Dendrobiinae</taxon>
        <taxon>Dendrobium</taxon>
    </lineage>
</organism>
<evidence type="ECO:0000313" key="1">
    <source>
        <dbReference type="EMBL" id="KAH0455202.1"/>
    </source>
</evidence>